<keyword evidence="1" id="KW-0812">Transmembrane</keyword>
<gene>
    <name evidence="2" type="ORF">K443DRAFT_271119</name>
</gene>
<dbReference type="EMBL" id="KN838708">
    <property type="protein sequence ID" value="KIJ96886.1"/>
    <property type="molecule type" value="Genomic_DNA"/>
</dbReference>
<proteinExistence type="predicted"/>
<feature type="transmembrane region" description="Helical" evidence="1">
    <location>
        <begin position="98"/>
        <end position="116"/>
    </location>
</feature>
<keyword evidence="3" id="KW-1185">Reference proteome</keyword>
<dbReference type="AlphaFoldDB" id="A0A0C9XGT2"/>
<organism evidence="2 3">
    <name type="scientific">Laccaria amethystina LaAM-08-1</name>
    <dbReference type="NCBI Taxonomy" id="1095629"/>
    <lineage>
        <taxon>Eukaryota</taxon>
        <taxon>Fungi</taxon>
        <taxon>Dikarya</taxon>
        <taxon>Basidiomycota</taxon>
        <taxon>Agaricomycotina</taxon>
        <taxon>Agaricomycetes</taxon>
        <taxon>Agaricomycetidae</taxon>
        <taxon>Agaricales</taxon>
        <taxon>Agaricineae</taxon>
        <taxon>Hydnangiaceae</taxon>
        <taxon>Laccaria</taxon>
    </lineage>
</organism>
<evidence type="ECO:0000313" key="3">
    <source>
        <dbReference type="Proteomes" id="UP000054477"/>
    </source>
</evidence>
<evidence type="ECO:0000256" key="1">
    <source>
        <dbReference type="SAM" id="Phobius"/>
    </source>
</evidence>
<keyword evidence="1" id="KW-1133">Transmembrane helix</keyword>
<evidence type="ECO:0000313" key="2">
    <source>
        <dbReference type="EMBL" id="KIJ96886.1"/>
    </source>
</evidence>
<accession>A0A0C9XGT2</accession>
<protein>
    <submittedName>
        <fullName evidence="2">Uncharacterized protein</fullName>
    </submittedName>
</protein>
<reference evidence="3" key="2">
    <citation type="submission" date="2015-01" db="EMBL/GenBank/DDBJ databases">
        <title>Evolutionary Origins and Diversification of the Mycorrhizal Mutualists.</title>
        <authorList>
            <consortium name="DOE Joint Genome Institute"/>
            <consortium name="Mycorrhizal Genomics Consortium"/>
            <person name="Kohler A."/>
            <person name="Kuo A."/>
            <person name="Nagy L.G."/>
            <person name="Floudas D."/>
            <person name="Copeland A."/>
            <person name="Barry K.W."/>
            <person name="Cichocki N."/>
            <person name="Veneault-Fourrey C."/>
            <person name="LaButti K."/>
            <person name="Lindquist E.A."/>
            <person name="Lipzen A."/>
            <person name="Lundell T."/>
            <person name="Morin E."/>
            <person name="Murat C."/>
            <person name="Riley R."/>
            <person name="Ohm R."/>
            <person name="Sun H."/>
            <person name="Tunlid A."/>
            <person name="Henrissat B."/>
            <person name="Grigoriev I.V."/>
            <person name="Hibbett D.S."/>
            <person name="Martin F."/>
        </authorList>
    </citation>
    <scope>NUCLEOTIDE SEQUENCE [LARGE SCALE GENOMIC DNA]</scope>
    <source>
        <strain evidence="3">LaAM-08-1</strain>
    </source>
</reference>
<sequence>MMLWLQQLSQVIRWQKVETLLSLSPFLPLLPLNSPVSSFLRGACHIGTSTMNACATLARAIALRCSFGRAQSEGKVGLCNLSASALISASTRFIFKSLFPHFICLSLFLAVGVLAAPTAFLLSFKICCAFFILTALFFSTQFENCVKQHKHLGDSC</sequence>
<keyword evidence="1" id="KW-0472">Membrane</keyword>
<dbReference type="HOGENOM" id="CLU_1686896_0_0_1"/>
<dbReference type="Proteomes" id="UP000054477">
    <property type="component" value="Unassembled WGS sequence"/>
</dbReference>
<feature type="transmembrane region" description="Helical" evidence="1">
    <location>
        <begin position="122"/>
        <end position="140"/>
    </location>
</feature>
<name>A0A0C9XGT2_9AGAR</name>
<reference evidence="2 3" key="1">
    <citation type="submission" date="2014-04" db="EMBL/GenBank/DDBJ databases">
        <authorList>
            <consortium name="DOE Joint Genome Institute"/>
            <person name="Kuo A."/>
            <person name="Kohler A."/>
            <person name="Nagy L.G."/>
            <person name="Floudas D."/>
            <person name="Copeland A."/>
            <person name="Barry K.W."/>
            <person name="Cichocki N."/>
            <person name="Veneault-Fourrey C."/>
            <person name="LaButti K."/>
            <person name="Lindquist E.A."/>
            <person name="Lipzen A."/>
            <person name="Lundell T."/>
            <person name="Morin E."/>
            <person name="Murat C."/>
            <person name="Sun H."/>
            <person name="Tunlid A."/>
            <person name="Henrissat B."/>
            <person name="Grigoriev I.V."/>
            <person name="Hibbett D.S."/>
            <person name="Martin F."/>
            <person name="Nordberg H.P."/>
            <person name="Cantor M.N."/>
            <person name="Hua S.X."/>
        </authorList>
    </citation>
    <scope>NUCLEOTIDE SEQUENCE [LARGE SCALE GENOMIC DNA]</scope>
    <source>
        <strain evidence="2 3">LaAM-08-1</strain>
    </source>
</reference>